<reference evidence="3" key="1">
    <citation type="journal article" date="2014" name="Int. J. Syst. Evol. Microbiol.">
        <title>Complete genome sequence of Corynebacterium casei LMG S-19264T (=DSM 44701T), isolated from a smear-ripened cheese.</title>
        <authorList>
            <consortium name="US DOE Joint Genome Institute (JGI-PGF)"/>
            <person name="Walter F."/>
            <person name="Albersmeier A."/>
            <person name="Kalinowski J."/>
            <person name="Ruckert C."/>
        </authorList>
    </citation>
    <scope>NUCLEOTIDE SEQUENCE</scope>
    <source>
        <strain evidence="3">JCM 31740</strain>
    </source>
</reference>
<protein>
    <submittedName>
        <fullName evidence="3">Response regulator SirA</fullName>
    </submittedName>
</protein>
<organism evidence="3 4">
    <name type="scientific">Sulfodiicoccus acidiphilus</name>
    <dbReference type="NCBI Taxonomy" id="1670455"/>
    <lineage>
        <taxon>Archaea</taxon>
        <taxon>Thermoproteota</taxon>
        <taxon>Thermoprotei</taxon>
        <taxon>Sulfolobales</taxon>
        <taxon>Sulfolobaceae</taxon>
        <taxon>Sulfodiicoccus</taxon>
    </lineage>
</organism>
<dbReference type="PANTHER" id="PTHR33279">
    <property type="entry name" value="SULFUR CARRIER PROTEIN YEDF-RELATED"/>
    <property type="match status" value="1"/>
</dbReference>
<evidence type="ECO:0000259" key="2">
    <source>
        <dbReference type="Pfam" id="PF01206"/>
    </source>
</evidence>
<evidence type="ECO:0000256" key="1">
    <source>
        <dbReference type="ARBA" id="ARBA00008984"/>
    </source>
</evidence>
<dbReference type="Gene3D" id="3.30.110.40">
    <property type="entry name" value="TusA-like domain"/>
    <property type="match status" value="1"/>
</dbReference>
<dbReference type="PANTHER" id="PTHR33279:SF6">
    <property type="entry name" value="SULFUR CARRIER PROTEIN YEDF-RELATED"/>
    <property type="match status" value="1"/>
</dbReference>
<dbReference type="RefSeq" id="WP_188848530.1">
    <property type="nucleotide sequence ID" value="NZ_BMQS01000012.1"/>
</dbReference>
<gene>
    <name evidence="3" type="ORF">GCM10007116_14630</name>
</gene>
<comment type="caution">
    <text evidence="3">The sequence shown here is derived from an EMBL/GenBank/DDBJ whole genome shotgun (WGS) entry which is preliminary data.</text>
</comment>
<accession>A0A830H1V8</accession>
<dbReference type="InterPro" id="IPR036868">
    <property type="entry name" value="TusA-like_sf"/>
</dbReference>
<dbReference type="EMBL" id="BMQS01000012">
    <property type="protein sequence ID" value="GGT98125.1"/>
    <property type="molecule type" value="Genomic_DNA"/>
</dbReference>
<comment type="similarity">
    <text evidence="1">Belongs to the sulfur carrier protein TusA family.</text>
</comment>
<evidence type="ECO:0000313" key="4">
    <source>
        <dbReference type="Proteomes" id="UP000616143"/>
    </source>
</evidence>
<name>A0A830H1V8_9CREN</name>
<proteinExistence type="inferred from homology"/>
<dbReference type="SUPFAM" id="SSF64307">
    <property type="entry name" value="SirA-like"/>
    <property type="match status" value="1"/>
</dbReference>
<feature type="domain" description="UPF0033" evidence="2">
    <location>
        <begin position="8"/>
        <end position="75"/>
    </location>
</feature>
<evidence type="ECO:0000313" key="3">
    <source>
        <dbReference type="EMBL" id="GGT98125.1"/>
    </source>
</evidence>
<dbReference type="Pfam" id="PF01206">
    <property type="entry name" value="TusA"/>
    <property type="match status" value="1"/>
</dbReference>
<reference evidence="3" key="2">
    <citation type="submission" date="2020-09" db="EMBL/GenBank/DDBJ databases">
        <authorList>
            <person name="Sun Q."/>
            <person name="Ohkuma M."/>
        </authorList>
    </citation>
    <scope>NUCLEOTIDE SEQUENCE</scope>
    <source>
        <strain evidence="3">JCM 31740</strain>
    </source>
</reference>
<dbReference type="InterPro" id="IPR001455">
    <property type="entry name" value="TusA-like"/>
</dbReference>
<dbReference type="Proteomes" id="UP000616143">
    <property type="component" value="Unassembled WGS sequence"/>
</dbReference>
<sequence>MSQRKVYKKLDLSGSSCAGPIGEVSGVYEELAKGEFLEVVLGDQATKKDLIAWAKKVGAVVEEETEEGGKPRLLVGRP</sequence>
<dbReference type="OrthoDB" id="43656at2157"/>
<dbReference type="AlphaFoldDB" id="A0A830H1V8"/>